<comment type="caution">
    <text evidence="2">The sequence shown here is derived from an EMBL/GenBank/DDBJ whole genome shotgun (WGS) entry which is preliminary data.</text>
</comment>
<dbReference type="Pfam" id="PF13966">
    <property type="entry name" value="zf-RVT"/>
    <property type="match status" value="1"/>
</dbReference>
<dbReference type="InterPro" id="IPR026960">
    <property type="entry name" value="RVT-Znf"/>
</dbReference>
<dbReference type="Proteomes" id="UP001454036">
    <property type="component" value="Unassembled WGS sequence"/>
</dbReference>
<organism evidence="2 3">
    <name type="scientific">Lithospermum erythrorhizon</name>
    <name type="common">Purple gromwell</name>
    <name type="synonym">Lithospermum officinale var. erythrorhizon</name>
    <dbReference type="NCBI Taxonomy" id="34254"/>
    <lineage>
        <taxon>Eukaryota</taxon>
        <taxon>Viridiplantae</taxon>
        <taxon>Streptophyta</taxon>
        <taxon>Embryophyta</taxon>
        <taxon>Tracheophyta</taxon>
        <taxon>Spermatophyta</taxon>
        <taxon>Magnoliopsida</taxon>
        <taxon>eudicotyledons</taxon>
        <taxon>Gunneridae</taxon>
        <taxon>Pentapetalae</taxon>
        <taxon>asterids</taxon>
        <taxon>lamiids</taxon>
        <taxon>Boraginales</taxon>
        <taxon>Boraginaceae</taxon>
        <taxon>Boraginoideae</taxon>
        <taxon>Lithospermeae</taxon>
        <taxon>Lithospermum</taxon>
    </lineage>
</organism>
<evidence type="ECO:0000259" key="1">
    <source>
        <dbReference type="Pfam" id="PF13966"/>
    </source>
</evidence>
<evidence type="ECO:0000313" key="2">
    <source>
        <dbReference type="EMBL" id="GAA0171647.1"/>
    </source>
</evidence>
<keyword evidence="3" id="KW-1185">Reference proteome</keyword>
<reference evidence="2 3" key="1">
    <citation type="submission" date="2024-01" db="EMBL/GenBank/DDBJ databases">
        <title>The complete chloroplast genome sequence of Lithospermum erythrorhizon: insights into the phylogenetic relationship among Boraginaceae species and the maternal lineages of purple gromwells.</title>
        <authorList>
            <person name="Okada T."/>
            <person name="Watanabe K."/>
        </authorList>
    </citation>
    <scope>NUCLEOTIDE SEQUENCE [LARGE SCALE GENOMIC DNA]</scope>
</reference>
<feature type="domain" description="Reverse transcriptase zinc-binding" evidence="1">
    <location>
        <begin position="23"/>
        <end position="76"/>
    </location>
</feature>
<protein>
    <recommendedName>
        <fullName evidence="1">Reverse transcriptase zinc-binding domain-containing protein</fullName>
    </recommendedName>
</protein>
<proteinExistence type="predicted"/>
<gene>
    <name evidence="2" type="ORF">LIER_25630</name>
</gene>
<dbReference type="EMBL" id="BAABME010007765">
    <property type="protein sequence ID" value="GAA0171647.1"/>
    <property type="molecule type" value="Genomic_DNA"/>
</dbReference>
<sequence length="160" mass="18391">MKRNGELRGASVGECSVGCCVDPCWKRLWGMKIPPRVKAFIWKCIHNIFPTKERFRRKGVQTDSGCVFCKDANEDLFAEHNCHENMDRVACDLWYIWKARNEVVFQGGSSTTATTLENPFDKLGLSWKPRIRLPTRPQLPWKILIQHQAMGTLLVGVEKD</sequence>
<accession>A0AAV3R9I1</accession>
<evidence type="ECO:0000313" key="3">
    <source>
        <dbReference type="Proteomes" id="UP001454036"/>
    </source>
</evidence>
<dbReference type="AlphaFoldDB" id="A0AAV3R9I1"/>
<name>A0AAV3R9I1_LITER</name>